<dbReference type="PROSITE" id="PS00478">
    <property type="entry name" value="LIM_DOMAIN_1"/>
    <property type="match status" value="1"/>
</dbReference>
<evidence type="ECO:0000256" key="5">
    <source>
        <dbReference type="ARBA" id="ARBA00023038"/>
    </source>
</evidence>
<dbReference type="SUPFAM" id="SSF57716">
    <property type="entry name" value="Glucocorticoid receptor-like (DNA-binding domain)"/>
    <property type="match status" value="1"/>
</dbReference>
<keyword evidence="5 6" id="KW-0440">LIM domain</keyword>
<evidence type="ECO:0000313" key="9">
    <source>
        <dbReference type="Proteomes" id="UP000276776"/>
    </source>
</evidence>
<proteinExistence type="inferred from homology"/>
<feature type="domain" description="LIM zinc-binding" evidence="7">
    <location>
        <begin position="5"/>
        <end position="67"/>
    </location>
</feature>
<dbReference type="PROSITE" id="PS50023">
    <property type="entry name" value="LIM_DOMAIN_2"/>
    <property type="match status" value="1"/>
</dbReference>
<keyword evidence="4 6" id="KW-0862">Zinc</keyword>
<dbReference type="OrthoDB" id="25488at2759"/>
<dbReference type="Proteomes" id="UP000276776">
    <property type="component" value="Unassembled WGS sequence"/>
</dbReference>
<protein>
    <submittedName>
        <fullName evidence="10">LIM zinc-binding domain-containing protein</fullName>
    </submittedName>
</protein>
<reference evidence="10" key="1">
    <citation type="submission" date="2017-02" db="UniProtKB">
        <authorList>
            <consortium name="WormBaseParasite"/>
        </authorList>
    </citation>
    <scope>IDENTIFICATION</scope>
</reference>
<dbReference type="EMBL" id="UYYF01004410">
    <property type="protein sequence ID" value="VDN03713.1"/>
    <property type="molecule type" value="Genomic_DNA"/>
</dbReference>
<evidence type="ECO:0000256" key="4">
    <source>
        <dbReference type="ARBA" id="ARBA00022833"/>
    </source>
</evidence>
<evidence type="ECO:0000256" key="1">
    <source>
        <dbReference type="ARBA" id="ARBA00009611"/>
    </source>
</evidence>
<keyword evidence="9" id="KW-1185">Reference proteome</keyword>
<dbReference type="GO" id="GO:0046872">
    <property type="term" value="F:metal ion binding"/>
    <property type="evidence" value="ECO:0007669"/>
    <property type="project" value="UniProtKB-KW"/>
</dbReference>
<dbReference type="OMA" id="HLCCNYC"/>
<organism evidence="10">
    <name type="scientific">Thelazia callipaeda</name>
    <name type="common">Oriental eyeworm</name>
    <name type="synonym">Parasitic nematode</name>
    <dbReference type="NCBI Taxonomy" id="103827"/>
    <lineage>
        <taxon>Eukaryota</taxon>
        <taxon>Metazoa</taxon>
        <taxon>Ecdysozoa</taxon>
        <taxon>Nematoda</taxon>
        <taxon>Chromadorea</taxon>
        <taxon>Rhabditida</taxon>
        <taxon>Spirurina</taxon>
        <taxon>Spiruromorpha</taxon>
        <taxon>Thelazioidea</taxon>
        <taxon>Thelaziidae</taxon>
        <taxon>Thelazia</taxon>
    </lineage>
</organism>
<comment type="similarity">
    <text evidence="1">Belongs to the zyxin/ajuba family.</text>
</comment>
<evidence type="ECO:0000256" key="3">
    <source>
        <dbReference type="ARBA" id="ARBA00022737"/>
    </source>
</evidence>
<dbReference type="STRING" id="103827.A0A0N5D0P4"/>
<dbReference type="AlphaFoldDB" id="A0A0N5D0P4"/>
<dbReference type="SMART" id="SM00132">
    <property type="entry name" value="LIM"/>
    <property type="match status" value="2"/>
</dbReference>
<dbReference type="Pfam" id="PF00412">
    <property type="entry name" value="LIM"/>
    <property type="match status" value="2"/>
</dbReference>
<accession>A0A0N5D0P4</accession>
<evidence type="ECO:0000256" key="2">
    <source>
        <dbReference type="ARBA" id="ARBA00022723"/>
    </source>
</evidence>
<dbReference type="Gene3D" id="2.10.110.10">
    <property type="entry name" value="Cysteine Rich Protein"/>
    <property type="match status" value="2"/>
</dbReference>
<evidence type="ECO:0000259" key="7">
    <source>
        <dbReference type="PROSITE" id="PS50023"/>
    </source>
</evidence>
<dbReference type="WBParaSite" id="TCLT_0000638001-mRNA-1">
    <property type="protein sequence ID" value="TCLT_0000638001-mRNA-1"/>
    <property type="gene ID" value="TCLT_0000638001"/>
</dbReference>
<name>A0A0N5D0P4_THECL</name>
<keyword evidence="2 6" id="KW-0479">Metal-binding</keyword>
<reference evidence="8 9" key="2">
    <citation type="submission" date="2018-11" db="EMBL/GenBank/DDBJ databases">
        <authorList>
            <consortium name="Pathogen Informatics"/>
        </authorList>
    </citation>
    <scope>NUCLEOTIDE SEQUENCE [LARGE SCALE GENOMIC DNA]</scope>
</reference>
<keyword evidence="3" id="KW-0677">Repeat</keyword>
<dbReference type="CDD" id="cd08368">
    <property type="entry name" value="LIM"/>
    <property type="match status" value="2"/>
</dbReference>
<evidence type="ECO:0000313" key="10">
    <source>
        <dbReference type="WBParaSite" id="TCLT_0000638001-mRNA-1"/>
    </source>
</evidence>
<dbReference type="InterPro" id="IPR001781">
    <property type="entry name" value="Znf_LIM"/>
</dbReference>
<evidence type="ECO:0000256" key="6">
    <source>
        <dbReference type="PROSITE-ProRule" id="PRU00125"/>
    </source>
</evidence>
<dbReference type="PANTHER" id="PTHR24212">
    <property type="entry name" value="ZYXIN/TRIP6"/>
    <property type="match status" value="1"/>
</dbReference>
<evidence type="ECO:0000313" key="8">
    <source>
        <dbReference type="EMBL" id="VDN03713.1"/>
    </source>
</evidence>
<gene>
    <name evidence="8" type="ORF">TCLT_LOCUS6369</name>
</gene>
<dbReference type="PANTHER" id="PTHR24212:SF8">
    <property type="entry name" value="LIM ZINC FINGER DOMAIN CONTAINING PROTEIN"/>
    <property type="match status" value="1"/>
</dbReference>
<sequence>MFGRGRCAKCGEPLDNEEVIFVLGHLYHLNHLRCNYCDTRISHVEQGFILDGTKLACSRCLDNLSPKCYKCKKSIVHEYTSHDGHLYHRDCFKCARCHRVLDTEYFEDEDSRPLDRDCCWGQVLMDHIVRDIDNIVPSKY</sequence>